<keyword evidence="3" id="KW-1185">Reference proteome</keyword>
<dbReference type="AlphaFoldDB" id="A0A0F5IQI0"/>
<organism evidence="2 3">
    <name type="scientific">Parabacteroides gordonii MS-1 = DSM 23371</name>
    <dbReference type="NCBI Taxonomy" id="1203610"/>
    <lineage>
        <taxon>Bacteria</taxon>
        <taxon>Pseudomonadati</taxon>
        <taxon>Bacteroidota</taxon>
        <taxon>Bacteroidia</taxon>
        <taxon>Bacteroidales</taxon>
        <taxon>Tannerellaceae</taxon>
        <taxon>Parabacteroides</taxon>
    </lineage>
</organism>
<dbReference type="PATRIC" id="fig|1203610.3.peg.5133"/>
<dbReference type="CDD" id="cd06223">
    <property type="entry name" value="PRTases_typeI"/>
    <property type="match status" value="1"/>
</dbReference>
<sequence length="330" mass="38180">MDEAVFIAQYTFLATPAVIEEESRILGKIARRLRCEYVIRFEDDGKFYFLLETRSGYEEHFARCGWYIVSQTDFNSRLTIGMGLYESGNLAGFMYRLDSGSEDEARFWNNILVFTFFNDFRKAFFPLDNRFQGFFRLDGSLCLYLYDYCPVRRNDKITFEGKKVSNAVWRFKSGEQTDLFVKLFSIAASRIRAIQENRHCAVLVPVPASTREKHRTRYEAFCRKLSADMGVADGYGAITVAYDRAQYKGTHGNGDRTANLEFHPEYFKDKCVLLVDDVLTTGSTFLQLRRKLIEHGAKFVIGMFLAKTIAFEDERKDLSINDYTNPTTSK</sequence>
<dbReference type="RefSeq" id="WP_028728672.1">
    <property type="nucleotide sequence ID" value="NZ_AUAE01000035.1"/>
</dbReference>
<evidence type="ECO:0008006" key="4">
    <source>
        <dbReference type="Google" id="ProtNLM"/>
    </source>
</evidence>
<dbReference type="HOGENOM" id="CLU_932728_0_0_10"/>
<comment type="similarity">
    <text evidence="1">Belongs to the ComF/GntX family.</text>
</comment>
<dbReference type="EMBL" id="AQHW01000029">
    <property type="protein sequence ID" value="KKB47387.1"/>
    <property type="molecule type" value="Genomic_DNA"/>
</dbReference>
<protein>
    <recommendedName>
        <fullName evidence="4">Phosphoribosyltransferase domain-containing protein</fullName>
    </recommendedName>
</protein>
<evidence type="ECO:0000313" key="2">
    <source>
        <dbReference type="EMBL" id="KKB47387.1"/>
    </source>
</evidence>
<dbReference type="InterPro" id="IPR051910">
    <property type="entry name" value="ComF/GntX_DNA_util-trans"/>
</dbReference>
<comment type="caution">
    <text evidence="2">The sequence shown here is derived from an EMBL/GenBank/DDBJ whole genome shotgun (WGS) entry which is preliminary data.</text>
</comment>
<dbReference type="InterPro" id="IPR000836">
    <property type="entry name" value="PRTase_dom"/>
</dbReference>
<evidence type="ECO:0000313" key="3">
    <source>
        <dbReference type="Proteomes" id="UP000033035"/>
    </source>
</evidence>
<dbReference type="InterPro" id="IPR029057">
    <property type="entry name" value="PRTase-like"/>
</dbReference>
<proteinExistence type="inferred from homology"/>
<dbReference type="Proteomes" id="UP000033035">
    <property type="component" value="Unassembled WGS sequence"/>
</dbReference>
<dbReference type="PANTHER" id="PTHR47505:SF1">
    <property type="entry name" value="DNA UTILIZATION PROTEIN YHGH"/>
    <property type="match status" value="1"/>
</dbReference>
<evidence type="ECO:0000256" key="1">
    <source>
        <dbReference type="ARBA" id="ARBA00008007"/>
    </source>
</evidence>
<dbReference type="PANTHER" id="PTHR47505">
    <property type="entry name" value="DNA UTILIZATION PROTEIN YHGH"/>
    <property type="match status" value="1"/>
</dbReference>
<dbReference type="STRING" id="1203610.HMPREF1536_05031"/>
<dbReference type="SUPFAM" id="SSF53271">
    <property type="entry name" value="PRTase-like"/>
    <property type="match status" value="1"/>
</dbReference>
<reference evidence="2 3" key="1">
    <citation type="submission" date="2013-04" db="EMBL/GenBank/DDBJ databases">
        <title>The Genome Sequence of Parabacteroides gordonii DSM 23371.</title>
        <authorList>
            <consortium name="The Broad Institute Genomics Platform"/>
            <person name="Earl A."/>
            <person name="Ward D."/>
            <person name="Feldgarden M."/>
            <person name="Gevers D."/>
            <person name="Martens E."/>
            <person name="Sakamoto M."/>
            <person name="Benno Y."/>
            <person name="Suzuki N."/>
            <person name="Matsunaga N."/>
            <person name="Koshihara K."/>
            <person name="Seki M."/>
            <person name="Komiya H."/>
            <person name="Walker B."/>
            <person name="Young S."/>
            <person name="Zeng Q."/>
            <person name="Gargeya S."/>
            <person name="Fitzgerald M."/>
            <person name="Haas B."/>
            <person name="Abouelleil A."/>
            <person name="Allen A.W."/>
            <person name="Alvarado L."/>
            <person name="Arachchi H.M."/>
            <person name="Berlin A.M."/>
            <person name="Chapman S.B."/>
            <person name="Gainer-Dewar J."/>
            <person name="Goldberg J."/>
            <person name="Griggs A."/>
            <person name="Gujja S."/>
            <person name="Hansen M."/>
            <person name="Howarth C."/>
            <person name="Imamovic A."/>
            <person name="Ireland A."/>
            <person name="Larimer J."/>
            <person name="McCowan C."/>
            <person name="Murphy C."/>
            <person name="Pearson M."/>
            <person name="Poon T.W."/>
            <person name="Priest M."/>
            <person name="Roberts A."/>
            <person name="Saif S."/>
            <person name="Shea T."/>
            <person name="Sisk P."/>
            <person name="Sykes S."/>
            <person name="Wortman J."/>
            <person name="Nusbaum C."/>
            <person name="Birren B."/>
        </authorList>
    </citation>
    <scope>NUCLEOTIDE SEQUENCE [LARGE SCALE GENOMIC DNA]</scope>
    <source>
        <strain evidence="2 3">MS-1</strain>
    </source>
</reference>
<accession>A0A0F5IQI0</accession>
<name>A0A0F5IQI0_9BACT</name>
<gene>
    <name evidence="2" type="ORF">HMPREF1536_05031</name>
</gene>
<dbReference type="Gene3D" id="3.40.50.2020">
    <property type="match status" value="1"/>
</dbReference>